<dbReference type="InterPro" id="IPR036390">
    <property type="entry name" value="WH_DNA-bd_sf"/>
</dbReference>
<dbReference type="Gene3D" id="1.10.10.10">
    <property type="entry name" value="Winged helix-like DNA-binding domain superfamily/Winged helix DNA-binding domain"/>
    <property type="match status" value="1"/>
</dbReference>
<protein>
    <submittedName>
        <fullName evidence="6">LysR family transcriptional regulator</fullName>
    </submittedName>
</protein>
<accession>A0ABS3CTX2</accession>
<comment type="similarity">
    <text evidence="1">Belongs to the LysR transcriptional regulatory family.</text>
</comment>
<evidence type="ECO:0000313" key="7">
    <source>
        <dbReference type="Proteomes" id="UP000663992"/>
    </source>
</evidence>
<evidence type="ECO:0000259" key="5">
    <source>
        <dbReference type="PROSITE" id="PS50931"/>
    </source>
</evidence>
<dbReference type="SUPFAM" id="SSF53850">
    <property type="entry name" value="Periplasmic binding protein-like II"/>
    <property type="match status" value="1"/>
</dbReference>
<dbReference type="Pfam" id="PF03466">
    <property type="entry name" value="LysR_substrate"/>
    <property type="match status" value="1"/>
</dbReference>
<dbReference type="CDD" id="cd08422">
    <property type="entry name" value="PBP2_CrgA_like"/>
    <property type="match status" value="1"/>
</dbReference>
<evidence type="ECO:0000256" key="4">
    <source>
        <dbReference type="ARBA" id="ARBA00023163"/>
    </source>
</evidence>
<feature type="domain" description="HTH lysR-type" evidence="5">
    <location>
        <begin position="1"/>
        <end position="59"/>
    </location>
</feature>
<proteinExistence type="inferred from homology"/>
<evidence type="ECO:0000256" key="3">
    <source>
        <dbReference type="ARBA" id="ARBA00023125"/>
    </source>
</evidence>
<dbReference type="RefSeq" id="WP_206593901.1">
    <property type="nucleotide sequence ID" value="NZ_JAFKCS010000007.1"/>
</dbReference>
<dbReference type="SUPFAM" id="SSF46785">
    <property type="entry name" value="Winged helix' DNA-binding domain"/>
    <property type="match status" value="1"/>
</dbReference>
<keyword evidence="2" id="KW-0805">Transcription regulation</keyword>
<dbReference type="InterPro" id="IPR000847">
    <property type="entry name" value="LysR_HTH_N"/>
</dbReference>
<evidence type="ECO:0000256" key="2">
    <source>
        <dbReference type="ARBA" id="ARBA00023015"/>
    </source>
</evidence>
<name>A0ABS3CTX2_9ALTE</name>
<dbReference type="Pfam" id="PF00126">
    <property type="entry name" value="HTH_1"/>
    <property type="match status" value="1"/>
</dbReference>
<gene>
    <name evidence="6" type="ORF">J0A65_09320</name>
</gene>
<organism evidence="6 7">
    <name type="scientific">Bowmanella yangjiangensis</name>
    <dbReference type="NCBI Taxonomy" id="2811230"/>
    <lineage>
        <taxon>Bacteria</taxon>
        <taxon>Pseudomonadati</taxon>
        <taxon>Pseudomonadota</taxon>
        <taxon>Gammaproteobacteria</taxon>
        <taxon>Alteromonadales</taxon>
        <taxon>Alteromonadaceae</taxon>
        <taxon>Bowmanella</taxon>
    </lineage>
</organism>
<evidence type="ECO:0000256" key="1">
    <source>
        <dbReference type="ARBA" id="ARBA00009437"/>
    </source>
</evidence>
<keyword evidence="4" id="KW-0804">Transcription</keyword>
<sequence length="295" mass="33495">MDKLKAMQLFVRVAELGSFSRVAEQSASSKSMISKQISSLEDSLGARLLQRSTRRLQLTQLGEDYLVRCREILRQVEDSEAHIQEQQQEPKGRLRINAAMALGLTALAPAFAEFMRRYPHIELDIQFSDQAQDLLEHNFDLGLRVASQAFDSSYVGKTITQFSYSICAAPAYLAAHPPILKPDDLSHHQCFEYSYFRHKNHWPVGADGVAISGNMKANSSVFLLDMIKQGMGVGFIPRFISYPALQSGEVVEILTEAPKPLMTLYALYPVRHFTPPRLQRFIKFLQDWFAQHPYL</sequence>
<evidence type="ECO:0000313" key="6">
    <source>
        <dbReference type="EMBL" id="MBN7820065.1"/>
    </source>
</evidence>
<dbReference type="InterPro" id="IPR058163">
    <property type="entry name" value="LysR-type_TF_proteobact-type"/>
</dbReference>
<comment type="caution">
    <text evidence="6">The sequence shown here is derived from an EMBL/GenBank/DDBJ whole genome shotgun (WGS) entry which is preliminary data.</text>
</comment>
<keyword evidence="7" id="KW-1185">Reference proteome</keyword>
<dbReference type="InterPro" id="IPR036388">
    <property type="entry name" value="WH-like_DNA-bd_sf"/>
</dbReference>
<dbReference type="PANTHER" id="PTHR30537">
    <property type="entry name" value="HTH-TYPE TRANSCRIPTIONAL REGULATOR"/>
    <property type="match status" value="1"/>
</dbReference>
<dbReference type="InterPro" id="IPR005119">
    <property type="entry name" value="LysR_subst-bd"/>
</dbReference>
<dbReference type="PANTHER" id="PTHR30537:SF5">
    <property type="entry name" value="HTH-TYPE TRANSCRIPTIONAL ACTIVATOR TTDR-RELATED"/>
    <property type="match status" value="1"/>
</dbReference>
<dbReference type="Gene3D" id="3.40.190.290">
    <property type="match status" value="1"/>
</dbReference>
<dbReference type="Proteomes" id="UP000663992">
    <property type="component" value="Unassembled WGS sequence"/>
</dbReference>
<keyword evidence="3" id="KW-0238">DNA-binding</keyword>
<dbReference type="PROSITE" id="PS50931">
    <property type="entry name" value="HTH_LYSR"/>
    <property type="match status" value="1"/>
</dbReference>
<dbReference type="EMBL" id="JAFKCS010000007">
    <property type="protein sequence ID" value="MBN7820065.1"/>
    <property type="molecule type" value="Genomic_DNA"/>
</dbReference>
<reference evidence="6 7" key="1">
    <citation type="submission" date="2021-03" db="EMBL/GenBank/DDBJ databases">
        <title>novel species isolated from a fishpond in China.</title>
        <authorList>
            <person name="Lu H."/>
            <person name="Cai Z."/>
        </authorList>
    </citation>
    <scope>NUCLEOTIDE SEQUENCE [LARGE SCALE GENOMIC DNA]</scope>
    <source>
        <strain evidence="6 7">Y57</strain>
    </source>
</reference>